<accession>A0AAD5D2I8</accession>
<evidence type="ECO:0000313" key="3">
    <source>
        <dbReference type="Proteomes" id="UP001206925"/>
    </source>
</evidence>
<evidence type="ECO:0000313" key="2">
    <source>
        <dbReference type="EMBL" id="KAI7751882.1"/>
    </source>
</evidence>
<organism evidence="2 3">
    <name type="scientific">Ambrosia artemisiifolia</name>
    <name type="common">Common ragweed</name>
    <dbReference type="NCBI Taxonomy" id="4212"/>
    <lineage>
        <taxon>Eukaryota</taxon>
        <taxon>Viridiplantae</taxon>
        <taxon>Streptophyta</taxon>
        <taxon>Embryophyta</taxon>
        <taxon>Tracheophyta</taxon>
        <taxon>Spermatophyta</taxon>
        <taxon>Magnoliopsida</taxon>
        <taxon>eudicotyledons</taxon>
        <taxon>Gunneridae</taxon>
        <taxon>Pentapetalae</taxon>
        <taxon>asterids</taxon>
        <taxon>campanulids</taxon>
        <taxon>Asterales</taxon>
        <taxon>Asteraceae</taxon>
        <taxon>Asteroideae</taxon>
        <taxon>Heliantheae alliance</taxon>
        <taxon>Heliantheae</taxon>
        <taxon>Ambrosia</taxon>
    </lineage>
</organism>
<sequence>MSIGCTLLILVLIVLVIYAVQQKKQVKEALFYGSNEAKPKPAKDWPRIGTNLEGAKVYTILSIISNVQDAGAK</sequence>
<feature type="signal peptide" evidence="1">
    <location>
        <begin position="1"/>
        <end position="19"/>
    </location>
</feature>
<name>A0AAD5D2I8_AMBAR</name>
<dbReference type="EMBL" id="JAMZMK010005794">
    <property type="protein sequence ID" value="KAI7751882.1"/>
    <property type="molecule type" value="Genomic_DNA"/>
</dbReference>
<keyword evidence="1" id="KW-0732">Signal</keyword>
<dbReference type="Proteomes" id="UP001206925">
    <property type="component" value="Unassembled WGS sequence"/>
</dbReference>
<reference evidence="2" key="1">
    <citation type="submission" date="2022-06" db="EMBL/GenBank/DDBJ databases">
        <title>Uncovering the hologenomic basis of an extraordinary plant invasion.</title>
        <authorList>
            <person name="Bieker V.C."/>
            <person name="Martin M.D."/>
            <person name="Gilbert T."/>
            <person name="Hodgins K."/>
            <person name="Battlay P."/>
            <person name="Petersen B."/>
            <person name="Wilson J."/>
        </authorList>
    </citation>
    <scope>NUCLEOTIDE SEQUENCE</scope>
    <source>
        <strain evidence="2">AA19_3_7</strain>
        <tissue evidence="2">Leaf</tissue>
    </source>
</reference>
<gene>
    <name evidence="2" type="ORF">M8C21_002609</name>
</gene>
<evidence type="ECO:0000256" key="1">
    <source>
        <dbReference type="SAM" id="SignalP"/>
    </source>
</evidence>
<proteinExistence type="predicted"/>
<dbReference type="AlphaFoldDB" id="A0AAD5D2I8"/>
<keyword evidence="3" id="KW-1185">Reference proteome</keyword>
<comment type="caution">
    <text evidence="2">The sequence shown here is derived from an EMBL/GenBank/DDBJ whole genome shotgun (WGS) entry which is preliminary data.</text>
</comment>
<feature type="chain" id="PRO_5042290212" evidence="1">
    <location>
        <begin position="20"/>
        <end position="73"/>
    </location>
</feature>
<protein>
    <submittedName>
        <fullName evidence="2">Uncharacterized protein</fullName>
    </submittedName>
</protein>